<sequence>MSGSGFVSEVHNCIMWDCDSIANQPDYTKIQYSDLENPYPGLGNISEDPLFVDPGTGNFTLDPASPCIDTGNPGGFWYDHDSSRADMGITGGSGFVPYPTTIDFPPLWPGEQMDAFFDLFNLNSYNIEILDTYFTYPDNFSFFLDSTEAILSPYEKAKYTITYTGSGYECSADMVINSEGFTAGDTASIHLTGLAREFTTVSGIWTVENSPYYYNESLIVEDGQQLIIEPGVVVYMDSSHVLKIEGNLVAQGIEGDTIRLSNLSSNDKWGGLIFDSADGNNILEYVKIKYVTGSGLNERNGGCISAENSLLYINHCLLNSQNPASYEYINNGGGLYLKNCDGVTIDNSTFYTCYASLYGGGIYAENCTGLNINTSEISYCNTYTSGGGIYIKNSICEIDSCVIYHASVGYGGYDGIGLFSHNSNVDVTRTVFKNCSSPIPTRSVLALDQGSTVAFDHSDICFNNCYNGYAITVLDDNSEITITNSIIYDVDELFEPSGTTNITMTYSIAPEIWPGTGNLVGDPLITPECYLTSSSPCIDAGDPTFPLDPDSTRTDMGAYCWEGGGPISGAISGIWTAENNPYQISGDTWIPENDTLRILPGTVMEWLDIYNLDIYGVLLIEGTEDDSVMIIGADPTYSEMVDFYFNSQVGASTLANAYLNDIFIHMGPTGTMIEHSTINGEIFADGSLDNVISYCVLDAQIIGGANWTVTDNEFDIYRGGSEVPSASAYATYSANGTFINNYIDVYARASGEEPYWQASSYGFRNCTGEFAHNTIYAGAYAGSYSSYGIRECIGTIRHNCADAITTGISRCSGDIYNNTIINANNGIYSEDPIDPVRNNIIHDCDYGFYGPFDVQYSCVYNCTTPYANGATAGVGTIEEDPLLISTWFLDPNSPCIDAGDPDPIYNDPDGTRDDMGANYFDQGAAYATVALTPYGTPIQIPVTGGSFDFNIAIANLGINQVVGDVWCNVILPNGNLYGPLLGPVNLTLPGGFQLDRDRSQIVPGSAPEGTYTYQAFIGLHPDTIWDMDSFTFEKLTTGDGTWVEDWSNSGESFDEWLTTVDDPLMPETYSLEQNYPNPFNPTTVLSYKLQDASKVNLSVYDISGRLVTELVNGWRDVGVYEVMFDGSDLSSGVYLYRLNTDEFADTGKMLLLK</sequence>
<dbReference type="NCBIfam" id="TIGR04183">
    <property type="entry name" value="Por_Secre_tail"/>
    <property type="match status" value="1"/>
</dbReference>
<evidence type="ECO:0000313" key="2">
    <source>
        <dbReference type="EMBL" id="TKJ37936.1"/>
    </source>
</evidence>
<comment type="caution">
    <text evidence="2">The sequence shown here is derived from an EMBL/GenBank/DDBJ whole genome shotgun (WGS) entry which is preliminary data.</text>
</comment>
<proteinExistence type="predicted"/>
<dbReference type="InterPro" id="IPR026444">
    <property type="entry name" value="Secre_tail"/>
</dbReference>
<feature type="domain" description="Secretion system C-terminal sorting" evidence="1">
    <location>
        <begin position="1075"/>
        <end position="1146"/>
    </location>
</feature>
<dbReference type="EMBL" id="NJBN01000011">
    <property type="protein sequence ID" value="TKJ37936.1"/>
    <property type="molecule type" value="Genomic_DNA"/>
</dbReference>
<evidence type="ECO:0000313" key="3">
    <source>
        <dbReference type="Proteomes" id="UP000319619"/>
    </source>
</evidence>
<evidence type="ECO:0000259" key="1">
    <source>
        <dbReference type="Pfam" id="PF18962"/>
    </source>
</evidence>
<dbReference type="SUPFAM" id="SSF51126">
    <property type="entry name" value="Pectin lyase-like"/>
    <property type="match status" value="2"/>
</dbReference>
<dbReference type="InterPro" id="IPR006626">
    <property type="entry name" value="PbH1"/>
</dbReference>
<dbReference type="InterPro" id="IPR012334">
    <property type="entry name" value="Pectin_lyas_fold"/>
</dbReference>
<reference evidence="2 3" key="1">
    <citation type="submission" date="2017-06" db="EMBL/GenBank/DDBJ databases">
        <title>Novel microbial phyla capable of carbon fixation and sulfur reduction in deep-sea sediments.</title>
        <authorList>
            <person name="Huang J."/>
            <person name="Baker B."/>
            <person name="Wang Y."/>
        </authorList>
    </citation>
    <scope>NUCLEOTIDE SEQUENCE [LARGE SCALE GENOMIC DNA]</scope>
    <source>
        <strain evidence="2">B3_LCP</strain>
    </source>
</reference>
<dbReference type="Proteomes" id="UP000319619">
    <property type="component" value="Unassembled WGS sequence"/>
</dbReference>
<gene>
    <name evidence="2" type="ORF">CEE37_13305</name>
</gene>
<accession>A0A532USP4</accession>
<dbReference type="Gene3D" id="2.160.20.10">
    <property type="entry name" value="Single-stranded right-handed beta-helix, Pectin lyase-like"/>
    <property type="match status" value="1"/>
</dbReference>
<dbReference type="Gene3D" id="2.60.40.4070">
    <property type="match status" value="1"/>
</dbReference>
<protein>
    <recommendedName>
        <fullName evidence="1">Secretion system C-terminal sorting domain-containing protein</fullName>
    </recommendedName>
</protein>
<name>A0A532USP4_UNCL8</name>
<dbReference type="InterPro" id="IPR011050">
    <property type="entry name" value="Pectin_lyase_fold/virulence"/>
</dbReference>
<dbReference type="SMART" id="SM00710">
    <property type="entry name" value="PbH1"/>
    <property type="match status" value="5"/>
</dbReference>
<organism evidence="2 3">
    <name type="scientific">candidate division LCP-89 bacterium B3_LCP</name>
    <dbReference type="NCBI Taxonomy" id="2012998"/>
    <lineage>
        <taxon>Bacteria</taxon>
        <taxon>Pseudomonadati</taxon>
        <taxon>Bacteria division LCP-89</taxon>
    </lineage>
</organism>
<dbReference type="AlphaFoldDB" id="A0A532USP4"/>
<dbReference type="Pfam" id="PF18962">
    <property type="entry name" value="Por_Secre_tail"/>
    <property type="match status" value="1"/>
</dbReference>